<feature type="compositionally biased region" description="Polar residues" evidence="1">
    <location>
        <begin position="864"/>
        <end position="876"/>
    </location>
</feature>
<feature type="region of interest" description="Disordered" evidence="1">
    <location>
        <begin position="1663"/>
        <end position="1736"/>
    </location>
</feature>
<feature type="compositionally biased region" description="Polar residues" evidence="1">
    <location>
        <begin position="513"/>
        <end position="525"/>
    </location>
</feature>
<feature type="compositionally biased region" description="Low complexity" evidence="1">
    <location>
        <begin position="1262"/>
        <end position="1274"/>
    </location>
</feature>
<feature type="compositionally biased region" description="Low complexity" evidence="1">
    <location>
        <begin position="1497"/>
        <end position="1515"/>
    </location>
</feature>
<accession>A0A3Q8ICE1</accession>
<gene>
    <name evidence="2" type="ORF">LdCL_220022800</name>
</gene>
<keyword evidence="3" id="KW-1185">Reference proteome</keyword>
<evidence type="ECO:0000313" key="2">
    <source>
        <dbReference type="EMBL" id="AYU78871.1"/>
    </source>
</evidence>
<feature type="compositionally biased region" description="Low complexity" evidence="1">
    <location>
        <begin position="1388"/>
        <end position="1454"/>
    </location>
</feature>
<dbReference type="VEuPathDB" id="TriTrypDB:LDHU3_19.2050"/>
<protein>
    <submittedName>
        <fullName evidence="2">Uncharacterized protein</fullName>
    </submittedName>
</protein>
<feature type="compositionally biased region" description="Low complexity" evidence="1">
    <location>
        <begin position="1232"/>
        <end position="1247"/>
    </location>
</feature>
<dbReference type="VEuPathDB" id="TriTrypDB:LdCL_220022800"/>
<sequence length="1881" mass="194250">MRALRSSCPAFPCWQASPSTTPLLREISRNEPPSAKNERNNPDYSSMKPSKRAANLDSRGATSADHSTASSHTEAVPPLTVDTLTVPLVHAECAPATAPLSPGNGLTPTLAECASEAARRPTEAAPVSAVEALPPTPAECASEAAPQPSEAAPQPSEAAPASAVEALPPTPAECASEAAPQPSDSAPQPSMVSRMFAGNAAPRMYFAPHHREEGGLVMAMRPPSGSCRVDASRAAARLAAVFGGLPTLDVSPPSRCPKVVLPASQHVPQASEAAPVSAVEALPPTLAECAWNAVPLSRGSVPPLLLRGVDAEAELAAAQLVVAARSAMTPAPVYRSCHKPVYVERGAAWDAETAVKASVNRLRCQAYGSPVPYGALEGSIIVPPTPFDDHFPASAPHASYYQLDAHRAVAPACAYSSGHAAVYAEVRPALDGERAARQLSYPFCPSTGITPAFAAAPQPSEAAPVSAVEALPPTPAECASEAAPQPSEAAPVSAVEALPPTPAECTSEAAPQPSDSAPVSLSHTRPPTPVECASEAAPQPTMVSRMFAGNAAPRMYFAPHHREEGGPVMAMRPPSGSCRVDASRGAARLAAVFGGLPTLDVSPPSRCPKVVLPASQHVPQASEAAPVSAVEALPPTLAECAWNAVPLSRGSVPPLLLRGVDAEAELAAAQLVVAARSAMTPAPVYRSCHKPVYVERGAAWDAETAVKASVNRLRCQAYGSPVPYGALEGSIIVPPTPFDDHFPASAPHASYYQLDAHRAVAPACAYSSGHAAVYAEVRPALDGERAARQLSYPFCPSTGITPAFAAAPQPSEAAPVSAVEALPPTPAECASEAAPQPSEAAPVSAVEALPPTPAECTSEAAPQPSDSAPVSLSHTRPPTPVECASEAAPQPTMVSRMFAGNAAPRMYFAPHHREEGGPVMAMRPPSGSCRVDASRGAARLAAVFGGLPTLDVSPPSRCPKVVLPASQHVPQASEAAPVSAVEALPPTLAECAWNAVPLSRGSVPPLLLRGVDAEAELAAAQLVVAARSAMTPAPVYRSCHKPVYVERGAAWDAETAVKASVNRLRCQAYGSPVPYGALEGSIIVPPTPFDDHFPASAPHASYYQLDAHRAVAPACAYSSGHAAVYAEVRPALDGERAARQLSYPFCPSTGITPAFAAAPQPSEAAPVSAVEALPPTPAECASEAAPQPSEAAPVSAVEALPPTPAECASEAAPQPSEAAPVSLSHTRPPTPAECASDAAAEPSDSAPVSLSHTRPPTPAECASDAAADPSDSSPVSLSHTRPPTPAECASDAAADPSDSSPVSLTHTRPPTPAECASDAAPQPSEEAAQRDETAPLRRKRPRDDASDSSFWPRRRCFSRPLDREPPTAPPVTLPRNTRRAPRASAHTAAPQPSEAAPASAVEALPPTPAECASEAAPQPSEAAPASAVEALPPTPAECASEAAPQPSEAAPVSAVEALPPTPAECASEAAPQPSEAAPQPSEAAPVSAVEALPPTPAECASEAAPQPSEAAPVSAVEALPPTPAECASEAAPQPSEAAPVSAVEALPPTPAECASEAAPQPSEAAPVSAVYASCCRCRRSAWNLACDRWGASRRRCGLRRVKTSQRSNCRGGGARPSPVSVRSRVINGWQSVLSVIRRWNSKGFGVDRRDIVCSARVSEPAAAPQPSEAAAKLDATASLRRKRPRDDASDSSFWPRRRRFSRPLDREPPTAPPVTLPRNTRRAPRASAHTAAPQPSEAAPVSAVYASCCRCCRSLWDLACDRIGARRRRCVLRRVKTSQRPKRGVVGPSAPAAASRSRLKGGWHALVRMLRRWYRSALCVGHRLICRRSRTSARDAAPQLSEVSTLRGQNALPADVPQAPRVVSDAGTTSLPVCAHCIADS</sequence>
<feature type="region of interest" description="Disordered" evidence="1">
    <location>
        <begin position="1205"/>
        <end position="1515"/>
    </location>
</feature>
<feature type="compositionally biased region" description="Basic and acidic residues" evidence="1">
    <location>
        <begin position="1327"/>
        <end position="1345"/>
    </location>
</feature>
<evidence type="ECO:0000256" key="1">
    <source>
        <dbReference type="SAM" id="MobiDB-lite"/>
    </source>
</evidence>
<dbReference type="OrthoDB" id="268376at2759"/>
<feature type="compositionally biased region" description="Low complexity" evidence="1">
    <location>
        <begin position="175"/>
        <end position="190"/>
    </location>
</feature>
<feature type="region of interest" description="Disordered" evidence="1">
    <location>
        <begin position="138"/>
        <end position="191"/>
    </location>
</feature>
<dbReference type="Proteomes" id="UP000274082">
    <property type="component" value="Chromosome 22"/>
</dbReference>
<feature type="region of interest" description="Disordered" evidence="1">
    <location>
        <begin position="853"/>
        <end position="888"/>
    </location>
</feature>
<evidence type="ECO:0000313" key="3">
    <source>
        <dbReference type="Proteomes" id="UP000274082"/>
    </source>
</evidence>
<reference evidence="2 3" key="1">
    <citation type="journal article" date="2018" name="Sci. Rep.">
        <title>A complete Leishmania donovani reference genome identifies novel genetic variations associated with virulence.</title>
        <authorList>
            <person name="Lypaczewski P."/>
            <person name="Hoshizaki J."/>
            <person name="Zhang W.-W."/>
            <person name="McCall L.-I."/>
            <person name="Torcivia-Rodriguez J."/>
            <person name="Simonyan V."/>
            <person name="Kaur A."/>
            <person name="Dewar K."/>
            <person name="Matlashewski G."/>
        </authorList>
    </citation>
    <scope>NUCLEOTIDE SEQUENCE [LARGE SCALE GENOMIC DNA]</scope>
    <source>
        <strain evidence="2 3">LdCL</strain>
    </source>
</reference>
<name>A0A3Q8ICE1_LEIDO</name>
<feature type="compositionally biased region" description="Low complexity" evidence="1">
    <location>
        <begin position="1463"/>
        <end position="1489"/>
    </location>
</feature>
<feature type="compositionally biased region" description="Low complexity" evidence="1">
    <location>
        <begin position="1205"/>
        <end position="1222"/>
    </location>
</feature>
<feature type="compositionally biased region" description="Low complexity" evidence="1">
    <location>
        <begin position="138"/>
        <end position="167"/>
    </location>
</feature>
<dbReference type="VEuPathDB" id="TriTrypDB:LdBPK_191690.1"/>
<feature type="region of interest" description="Disordered" evidence="1">
    <location>
        <begin position="502"/>
        <end position="537"/>
    </location>
</feature>
<feature type="region of interest" description="Disordered" evidence="1">
    <location>
        <begin position="1"/>
        <end position="79"/>
    </location>
</feature>
<proteinExistence type="predicted"/>
<dbReference type="EMBL" id="CP029521">
    <property type="protein sequence ID" value="AYU78871.1"/>
    <property type="molecule type" value="Genomic_DNA"/>
</dbReference>
<feature type="compositionally biased region" description="Low complexity" evidence="1">
    <location>
        <begin position="61"/>
        <end position="75"/>
    </location>
</feature>
<feature type="compositionally biased region" description="Low complexity" evidence="1">
    <location>
        <begin position="1289"/>
        <end position="1301"/>
    </location>
</feature>
<organism evidence="2 3">
    <name type="scientific">Leishmania donovani</name>
    <dbReference type="NCBI Taxonomy" id="5661"/>
    <lineage>
        <taxon>Eukaryota</taxon>
        <taxon>Discoba</taxon>
        <taxon>Euglenozoa</taxon>
        <taxon>Kinetoplastea</taxon>
        <taxon>Metakinetoplastina</taxon>
        <taxon>Trypanosomatida</taxon>
        <taxon>Trypanosomatidae</taxon>
        <taxon>Leishmaniinae</taxon>
        <taxon>Leishmania</taxon>
    </lineage>
</organism>